<name>A0A5Q4BYK7_9PEZI</name>
<accession>A0A5Q4BYK7</accession>
<evidence type="ECO:0000313" key="2">
    <source>
        <dbReference type="Proteomes" id="UP000326340"/>
    </source>
</evidence>
<gene>
    <name evidence="1" type="ORF">CSHISOI_03810</name>
</gene>
<proteinExistence type="predicted"/>
<evidence type="ECO:0000313" key="1">
    <source>
        <dbReference type="EMBL" id="TQN71699.1"/>
    </source>
</evidence>
<keyword evidence="2" id="KW-1185">Reference proteome</keyword>
<sequence>MRMGAKPEAGVKKGTKILGSLYIHRIDTRNVSSLGFHLRHPRRCRTCSSATGAVTGQAFRGLSGQHPR</sequence>
<comment type="caution">
    <text evidence="1">The sequence shown here is derived from an EMBL/GenBank/DDBJ whole genome shotgun (WGS) entry which is preliminary data.</text>
</comment>
<protein>
    <submittedName>
        <fullName evidence="1">Uncharacterized protein</fullName>
    </submittedName>
</protein>
<dbReference type="EMBL" id="PUHP01000243">
    <property type="protein sequence ID" value="TQN71699.1"/>
    <property type="molecule type" value="Genomic_DNA"/>
</dbReference>
<dbReference type="AlphaFoldDB" id="A0A5Q4BYK7"/>
<dbReference type="Proteomes" id="UP000326340">
    <property type="component" value="Unassembled WGS sequence"/>
</dbReference>
<organism evidence="1 2">
    <name type="scientific">Colletotrichum shisoi</name>
    <dbReference type="NCBI Taxonomy" id="2078593"/>
    <lineage>
        <taxon>Eukaryota</taxon>
        <taxon>Fungi</taxon>
        <taxon>Dikarya</taxon>
        <taxon>Ascomycota</taxon>
        <taxon>Pezizomycotina</taxon>
        <taxon>Sordariomycetes</taxon>
        <taxon>Hypocreomycetidae</taxon>
        <taxon>Glomerellales</taxon>
        <taxon>Glomerellaceae</taxon>
        <taxon>Colletotrichum</taxon>
        <taxon>Colletotrichum destructivum species complex</taxon>
    </lineage>
</organism>
<reference evidence="1 2" key="1">
    <citation type="journal article" date="2019" name="Sci. Rep.">
        <title>Colletotrichum shisoi sp. nov., an anthracnose pathogen of Perilla frutescens in Japan: molecular phylogenetic, morphological and genomic evidence.</title>
        <authorList>
            <person name="Gan P."/>
            <person name="Tsushima A."/>
            <person name="Hiroyama R."/>
            <person name="Narusaka M."/>
            <person name="Takano Y."/>
            <person name="Narusaka Y."/>
            <person name="Kawaradani M."/>
            <person name="Damm U."/>
            <person name="Shirasu K."/>
        </authorList>
    </citation>
    <scope>NUCLEOTIDE SEQUENCE [LARGE SCALE GENOMIC DNA]</scope>
    <source>
        <strain evidence="1 2">PG-2018a</strain>
    </source>
</reference>